<sequence length="352" mass="36803">MNFASDNTAGAHPAVLQALAEASTGRAMPYGNDPWTDRVAARLAEIFETPVEIFPVATGTACNALALSALTPPWGAVYCHEQAHVEVDECGAPEMFTGGAKLVTLPGQDGRIAPETLAEALDRGGFGSVHSVQPSALSLTQSTECGTVYRPDHLRALCDLAHAKGLGVHMDGARFANAVAALGAAPADITWRAGVDVLSLGATKNGAMAAEAVVFFDRGRADRFAFRRKRAGHLFSKMRFLSAQLEAYLADGLWLANAAHANAMATRLAAGLQGLPGVTLRHPVEANTLFAALPGPAIDAMAAAGFRFYRWPDAGPDTIRLVTAFDTEAADVDAFLAKLQSILLIPAAATGT</sequence>
<keyword evidence="8" id="KW-1185">Reference proteome</keyword>
<keyword evidence="5" id="KW-0456">Lyase</keyword>
<accession>A0A3N1MAN7</accession>
<evidence type="ECO:0000256" key="5">
    <source>
        <dbReference type="PIRNR" id="PIRNR038940"/>
    </source>
</evidence>
<evidence type="ECO:0000256" key="2">
    <source>
        <dbReference type="ARBA" id="ARBA00006966"/>
    </source>
</evidence>
<evidence type="ECO:0000256" key="4">
    <source>
        <dbReference type="ARBA" id="ARBA00022898"/>
    </source>
</evidence>
<proteinExistence type="inferred from homology"/>
<comment type="similarity">
    <text evidence="2 5">Belongs to the threonine aldolase family.</text>
</comment>
<dbReference type="InterPro" id="IPR015424">
    <property type="entry name" value="PyrdxlP-dep_Trfase"/>
</dbReference>
<dbReference type="EC" id="4.1.2.48" evidence="5"/>
<dbReference type="InterPro" id="IPR015421">
    <property type="entry name" value="PyrdxlP-dep_Trfase_major"/>
</dbReference>
<dbReference type="InterPro" id="IPR001597">
    <property type="entry name" value="ArAA_b-elim_lyase/Thr_aldolase"/>
</dbReference>
<comment type="cofactor">
    <cofactor evidence="1 5">
        <name>pyridoxal 5'-phosphate</name>
        <dbReference type="ChEBI" id="CHEBI:597326"/>
    </cofactor>
</comment>
<dbReference type="Pfam" id="PF01212">
    <property type="entry name" value="Beta_elim_lyase"/>
    <property type="match status" value="1"/>
</dbReference>
<evidence type="ECO:0000259" key="6">
    <source>
        <dbReference type="Pfam" id="PF01212"/>
    </source>
</evidence>
<dbReference type="Proteomes" id="UP000278222">
    <property type="component" value="Unassembled WGS sequence"/>
</dbReference>
<feature type="domain" description="Aromatic amino acid beta-eliminating lyase/threonine aldolase" evidence="6">
    <location>
        <begin position="3"/>
        <end position="289"/>
    </location>
</feature>
<evidence type="ECO:0000313" key="7">
    <source>
        <dbReference type="EMBL" id="ROP99766.1"/>
    </source>
</evidence>
<dbReference type="SUPFAM" id="SSF53383">
    <property type="entry name" value="PLP-dependent transferases"/>
    <property type="match status" value="1"/>
</dbReference>
<evidence type="ECO:0000256" key="1">
    <source>
        <dbReference type="ARBA" id="ARBA00001933"/>
    </source>
</evidence>
<dbReference type="PIRSF" id="PIRSF038940">
    <property type="entry name" value="Low_specificity_LTA"/>
    <property type="match status" value="1"/>
</dbReference>
<dbReference type="PANTHER" id="PTHR48097:SF5">
    <property type="entry name" value="LOW SPECIFICITY L-THREONINE ALDOLASE"/>
    <property type="match status" value="1"/>
</dbReference>
<name>A0A3N1MAN7_9PROT</name>
<organism evidence="7 8">
    <name type="scientific">Stella humosa</name>
    <dbReference type="NCBI Taxonomy" id="94"/>
    <lineage>
        <taxon>Bacteria</taxon>
        <taxon>Pseudomonadati</taxon>
        <taxon>Pseudomonadota</taxon>
        <taxon>Alphaproteobacteria</taxon>
        <taxon>Rhodospirillales</taxon>
        <taxon>Stellaceae</taxon>
        <taxon>Stella</taxon>
    </lineage>
</organism>
<comment type="caution">
    <text evidence="7">The sequence shown here is derived from an EMBL/GenBank/DDBJ whole genome shotgun (WGS) entry which is preliminary data.</text>
</comment>
<dbReference type="RefSeq" id="WP_123689119.1">
    <property type="nucleotide sequence ID" value="NZ_AP019700.1"/>
</dbReference>
<dbReference type="Gene3D" id="3.90.1150.10">
    <property type="entry name" value="Aspartate Aminotransferase, domain 1"/>
    <property type="match status" value="1"/>
</dbReference>
<keyword evidence="4 5" id="KW-0663">Pyridoxal phosphate</keyword>
<comment type="function">
    <text evidence="5">Catalyzes the cleavage of L-allo-threonine and L-threonine to glycine and acetaldehyde.</text>
</comment>
<gene>
    <name evidence="7" type="ORF">EDC65_1553</name>
</gene>
<evidence type="ECO:0000256" key="3">
    <source>
        <dbReference type="ARBA" id="ARBA00011881"/>
    </source>
</evidence>
<comment type="catalytic activity">
    <reaction evidence="5">
        <text>L-allo-threonine = acetaldehyde + glycine</text>
        <dbReference type="Rhea" id="RHEA:26209"/>
        <dbReference type="ChEBI" id="CHEBI:15343"/>
        <dbReference type="ChEBI" id="CHEBI:57305"/>
        <dbReference type="ChEBI" id="CHEBI:58585"/>
        <dbReference type="EC" id="4.1.2.48"/>
    </reaction>
</comment>
<comment type="subunit">
    <text evidence="3">Homotetramer.</text>
</comment>
<dbReference type="InterPro" id="IPR026273">
    <property type="entry name" value="Low_specificity_L-TA_bact"/>
</dbReference>
<dbReference type="PANTHER" id="PTHR48097">
    <property type="entry name" value="L-THREONINE ALDOLASE-RELATED"/>
    <property type="match status" value="1"/>
</dbReference>
<dbReference type="OrthoDB" id="9774495at2"/>
<evidence type="ECO:0000313" key="8">
    <source>
        <dbReference type="Proteomes" id="UP000278222"/>
    </source>
</evidence>
<dbReference type="Gene3D" id="3.40.640.10">
    <property type="entry name" value="Type I PLP-dependent aspartate aminotransferase-like (Major domain)"/>
    <property type="match status" value="1"/>
</dbReference>
<dbReference type="AlphaFoldDB" id="A0A3N1MAN7"/>
<comment type="catalytic activity">
    <reaction evidence="5">
        <text>L-threonine = acetaldehyde + glycine</text>
        <dbReference type="Rhea" id="RHEA:19625"/>
        <dbReference type="ChEBI" id="CHEBI:15343"/>
        <dbReference type="ChEBI" id="CHEBI:57305"/>
        <dbReference type="ChEBI" id="CHEBI:57926"/>
        <dbReference type="EC" id="4.1.2.48"/>
    </reaction>
</comment>
<dbReference type="GO" id="GO:0008732">
    <property type="term" value="F:L-allo-threonine aldolase activity"/>
    <property type="evidence" value="ECO:0007669"/>
    <property type="project" value="RHEA"/>
</dbReference>
<reference evidence="7 8" key="1">
    <citation type="submission" date="2018-11" db="EMBL/GenBank/DDBJ databases">
        <title>Genomic Encyclopedia of Type Strains, Phase IV (KMG-IV): sequencing the most valuable type-strain genomes for metagenomic binning, comparative biology and taxonomic classification.</title>
        <authorList>
            <person name="Goeker M."/>
        </authorList>
    </citation>
    <scope>NUCLEOTIDE SEQUENCE [LARGE SCALE GENOMIC DNA]</scope>
    <source>
        <strain evidence="7 8">DSM 5900</strain>
    </source>
</reference>
<dbReference type="InterPro" id="IPR015422">
    <property type="entry name" value="PyrdxlP-dep_Trfase_small"/>
</dbReference>
<dbReference type="GO" id="GO:0006567">
    <property type="term" value="P:L-threonine catabolic process"/>
    <property type="evidence" value="ECO:0007669"/>
    <property type="project" value="UniProtKB-UniRule"/>
</dbReference>
<dbReference type="EMBL" id="RJKX01000013">
    <property type="protein sequence ID" value="ROP99766.1"/>
    <property type="molecule type" value="Genomic_DNA"/>
</dbReference>
<protein>
    <recommendedName>
        <fullName evidence="5">L-threonine aldolase</fullName>
        <ecNumber evidence="5">4.1.2.48</ecNumber>
    </recommendedName>
</protein>